<keyword evidence="2" id="KW-1185">Reference proteome</keyword>
<dbReference type="Proteomes" id="UP001497700">
    <property type="component" value="Unassembled WGS sequence"/>
</dbReference>
<name>A0ACB9YZX2_9PEZI</name>
<gene>
    <name evidence="1" type="ORF">F4820DRAFT_449022</name>
</gene>
<comment type="caution">
    <text evidence="1">The sequence shown here is derived from an EMBL/GenBank/DDBJ whole genome shotgun (WGS) entry which is preliminary data.</text>
</comment>
<accession>A0ACB9YZX2</accession>
<evidence type="ECO:0000313" key="1">
    <source>
        <dbReference type="EMBL" id="KAI4864450.1"/>
    </source>
</evidence>
<dbReference type="EMBL" id="MU393486">
    <property type="protein sequence ID" value="KAI4864450.1"/>
    <property type="molecule type" value="Genomic_DNA"/>
</dbReference>
<protein>
    <submittedName>
        <fullName evidence="1">Uncharacterized protein</fullName>
    </submittedName>
</protein>
<sequence length="287" mass="32359">MLVLVTGATGNIGRLVINSLLARGHQVRALARNASDKLSPEILSRLESVVQSSGYDDIASLDRGCAGVDAVVNAYSGRPELTLEGQLLLLHAAERAGVKRFVAACWSYDWTALKLGQQESYDPFIAFHNHVDLTSEIRPIYILSGVFAEVFFARLEIWGSGNEPWHWTTERDAAEFAAEIVQRDDASQGGFWRLCSGVNTLREIAVVYEQVRNRRVDMEIMGTVEELRERATQARREGSRRNFWSYIGWFYQLYTVDGTWALKTLDNEKLGLQTTTLVQFLQQNPLL</sequence>
<reference evidence="1 2" key="1">
    <citation type="journal article" date="2022" name="New Phytol.">
        <title>Ecological generalism drives hyperdiversity of secondary metabolite gene clusters in xylarialean endophytes.</title>
        <authorList>
            <person name="Franco M.E.E."/>
            <person name="Wisecaver J.H."/>
            <person name="Arnold A.E."/>
            <person name="Ju Y.M."/>
            <person name="Slot J.C."/>
            <person name="Ahrendt S."/>
            <person name="Moore L.P."/>
            <person name="Eastman K.E."/>
            <person name="Scott K."/>
            <person name="Konkel Z."/>
            <person name="Mondo S.J."/>
            <person name="Kuo A."/>
            <person name="Hayes R.D."/>
            <person name="Haridas S."/>
            <person name="Andreopoulos B."/>
            <person name="Riley R."/>
            <person name="LaButti K."/>
            <person name="Pangilinan J."/>
            <person name="Lipzen A."/>
            <person name="Amirebrahimi M."/>
            <person name="Yan J."/>
            <person name="Adam C."/>
            <person name="Keymanesh K."/>
            <person name="Ng V."/>
            <person name="Louie K."/>
            <person name="Northen T."/>
            <person name="Drula E."/>
            <person name="Henrissat B."/>
            <person name="Hsieh H.M."/>
            <person name="Youens-Clark K."/>
            <person name="Lutzoni F."/>
            <person name="Miadlikowska J."/>
            <person name="Eastwood D.C."/>
            <person name="Hamelin R.C."/>
            <person name="Grigoriev I.V."/>
            <person name="U'Ren J.M."/>
        </authorList>
    </citation>
    <scope>NUCLEOTIDE SEQUENCE [LARGE SCALE GENOMIC DNA]</scope>
    <source>
        <strain evidence="1 2">CBS 119005</strain>
    </source>
</reference>
<evidence type="ECO:0000313" key="2">
    <source>
        <dbReference type="Proteomes" id="UP001497700"/>
    </source>
</evidence>
<proteinExistence type="predicted"/>
<organism evidence="1 2">
    <name type="scientific">Hypoxylon rubiginosum</name>
    <dbReference type="NCBI Taxonomy" id="110542"/>
    <lineage>
        <taxon>Eukaryota</taxon>
        <taxon>Fungi</taxon>
        <taxon>Dikarya</taxon>
        <taxon>Ascomycota</taxon>
        <taxon>Pezizomycotina</taxon>
        <taxon>Sordariomycetes</taxon>
        <taxon>Xylariomycetidae</taxon>
        <taxon>Xylariales</taxon>
        <taxon>Hypoxylaceae</taxon>
        <taxon>Hypoxylon</taxon>
    </lineage>
</organism>